<dbReference type="InterPro" id="IPR052895">
    <property type="entry name" value="HetReg/Transcr_Mod"/>
</dbReference>
<dbReference type="EMBL" id="LK023337">
    <property type="protein sequence ID" value="CDS10617.1"/>
    <property type="molecule type" value="Genomic_DNA"/>
</dbReference>
<name>A0A077WV82_9FUNG</name>
<dbReference type="PANTHER" id="PTHR24148">
    <property type="entry name" value="ANKYRIN REPEAT DOMAIN-CONTAINING PROTEIN 39 HOMOLOG-RELATED"/>
    <property type="match status" value="1"/>
</dbReference>
<protein>
    <recommendedName>
        <fullName evidence="1">Heterokaryon incompatibility domain-containing protein</fullName>
    </recommendedName>
</protein>
<gene>
    <name evidence="2" type="ORF">LRAMOSA11103</name>
</gene>
<reference evidence="2" key="1">
    <citation type="journal article" date="2014" name="Genome Announc.">
        <title>De novo whole-genome sequence and genome annotation of Lichtheimia ramosa.</title>
        <authorList>
            <person name="Linde J."/>
            <person name="Schwartze V."/>
            <person name="Binder U."/>
            <person name="Lass-Florl C."/>
            <person name="Voigt K."/>
            <person name="Horn F."/>
        </authorList>
    </citation>
    <scope>NUCLEOTIDE SEQUENCE</scope>
    <source>
        <strain evidence="2">JMRC FSU:6197</strain>
    </source>
</reference>
<accession>A0A077WV82</accession>
<dbReference type="AlphaFoldDB" id="A0A077WV82"/>
<feature type="domain" description="Heterokaryon incompatibility" evidence="1">
    <location>
        <begin position="31"/>
        <end position="170"/>
    </location>
</feature>
<organism evidence="2">
    <name type="scientific">Lichtheimia ramosa</name>
    <dbReference type="NCBI Taxonomy" id="688394"/>
    <lineage>
        <taxon>Eukaryota</taxon>
        <taxon>Fungi</taxon>
        <taxon>Fungi incertae sedis</taxon>
        <taxon>Mucoromycota</taxon>
        <taxon>Mucoromycotina</taxon>
        <taxon>Mucoromycetes</taxon>
        <taxon>Mucorales</taxon>
        <taxon>Lichtheimiaceae</taxon>
        <taxon>Lichtheimia</taxon>
    </lineage>
</organism>
<sequence length="353" mass="41166">MKLVKPASDAYHRERIIQRINKEERVLPHYALSHLWGISKDHPHLWEEIGDFVDDENGKPAAPVSMRREKRETLLALLEKHPDSYWWIDVLCARTDTPLAIMGDIYACCTLCYALIDCDTSIIREMVLKRNKLMFSAYSSWSLQEYQETVAILQKFTECQWWKRVWTWQEAVLPKYVSLMAETLTHLSDYDMVDIGFLTSFYQNLLYSTKLPVELAESEEPPVQNDILQEINNSRLHNGYYMYTEENMNTPMDLLELFESFAASPRQCMDPVDYVYGVLGIFQFDIPRMNDPDQVWQFFMKALEHYLADPKCVKISDAYEEALVSVFTGNQAHECSLVNATNMGDVYQCLLPK</sequence>
<evidence type="ECO:0000313" key="2">
    <source>
        <dbReference type="EMBL" id="CDS10617.1"/>
    </source>
</evidence>
<dbReference type="PANTHER" id="PTHR24148:SF64">
    <property type="entry name" value="HETEROKARYON INCOMPATIBILITY DOMAIN-CONTAINING PROTEIN"/>
    <property type="match status" value="1"/>
</dbReference>
<evidence type="ECO:0000259" key="1">
    <source>
        <dbReference type="Pfam" id="PF06985"/>
    </source>
</evidence>
<dbReference type="OrthoDB" id="3553147at2759"/>
<dbReference type="Pfam" id="PF06985">
    <property type="entry name" value="HET"/>
    <property type="match status" value="1"/>
</dbReference>
<dbReference type="InterPro" id="IPR010730">
    <property type="entry name" value="HET"/>
</dbReference>
<proteinExistence type="predicted"/>